<evidence type="ECO:0000313" key="2">
    <source>
        <dbReference type="EMBL" id="RJF76153.1"/>
    </source>
</evidence>
<dbReference type="SMART" id="SM00470">
    <property type="entry name" value="ParB"/>
    <property type="match status" value="1"/>
</dbReference>
<dbReference type="GO" id="GO:0007059">
    <property type="term" value="P:chromosome segregation"/>
    <property type="evidence" value="ECO:0007669"/>
    <property type="project" value="TreeGrafter"/>
</dbReference>
<name>A0A418VJ67_9DEIO</name>
<protein>
    <recommendedName>
        <fullName evidence="1">ParB-like N-terminal domain-containing protein</fullName>
    </recommendedName>
</protein>
<dbReference type="InterPro" id="IPR003115">
    <property type="entry name" value="ParB_N"/>
</dbReference>
<organism evidence="2 3">
    <name type="scientific">Deinococcus cavernae</name>
    <dbReference type="NCBI Taxonomy" id="2320857"/>
    <lineage>
        <taxon>Bacteria</taxon>
        <taxon>Thermotogati</taxon>
        <taxon>Deinococcota</taxon>
        <taxon>Deinococci</taxon>
        <taxon>Deinococcales</taxon>
        <taxon>Deinococcaceae</taxon>
        <taxon>Deinococcus</taxon>
    </lineage>
</organism>
<evidence type="ECO:0000313" key="3">
    <source>
        <dbReference type="Proteomes" id="UP000286287"/>
    </source>
</evidence>
<dbReference type="SUPFAM" id="SSF109709">
    <property type="entry name" value="KorB DNA-binding domain-like"/>
    <property type="match status" value="1"/>
</dbReference>
<dbReference type="GO" id="GO:0005694">
    <property type="term" value="C:chromosome"/>
    <property type="evidence" value="ECO:0007669"/>
    <property type="project" value="TreeGrafter"/>
</dbReference>
<dbReference type="Proteomes" id="UP000286287">
    <property type="component" value="Unassembled WGS sequence"/>
</dbReference>
<dbReference type="Gene3D" id="1.10.10.2830">
    <property type="match status" value="1"/>
</dbReference>
<gene>
    <name evidence="2" type="ORF">D3875_00095</name>
</gene>
<feature type="domain" description="ParB-like N-terminal" evidence="1">
    <location>
        <begin position="24"/>
        <end position="134"/>
    </location>
</feature>
<dbReference type="PANTHER" id="PTHR33375:SF1">
    <property type="entry name" value="CHROMOSOME-PARTITIONING PROTEIN PARB-RELATED"/>
    <property type="match status" value="1"/>
</dbReference>
<evidence type="ECO:0000259" key="1">
    <source>
        <dbReference type="SMART" id="SM00470"/>
    </source>
</evidence>
<dbReference type="Gene3D" id="3.90.1530.30">
    <property type="match status" value="1"/>
</dbReference>
<dbReference type="EMBL" id="QYUJ01000001">
    <property type="protein sequence ID" value="RJF76153.1"/>
    <property type="molecule type" value="Genomic_DNA"/>
</dbReference>
<comment type="caution">
    <text evidence="2">The sequence shown here is derived from an EMBL/GenBank/DDBJ whole genome shotgun (WGS) entry which is preliminary data.</text>
</comment>
<proteinExistence type="predicted"/>
<keyword evidence="3" id="KW-1185">Reference proteome</keyword>
<accession>A0A418VJ67</accession>
<dbReference type="Pfam" id="PF02195">
    <property type="entry name" value="ParB_N"/>
    <property type="match status" value="1"/>
</dbReference>
<sequence length="318" mass="36020">MNDMAREDLLGDGLANLASQGTIRPLKRTQLIPAPWQPRRHFEKAPLLALARSIRSEGVRQNLIVRPHPSQKGHYEVIAGERRWRASDPQLAEQLNLTPEEQASLRGDVPSSLPCLIVNLSDSEARRLSAIENLQRENLDPVDEASYRLLLIQDALELKFKNSASLSELAREVGRRLHSYRNNPDQNQLEISRLTSLFEQLGTQSWESYTTNQLPLLQLPDELLNAVRDGLMAGRSALLIHRQSDPKLRQNLTVRALEGASFKELTALVDQQQGETWRSVAADVKSRLGVRQLERLEPARRIRVLKLLEKLQQELQGA</sequence>
<dbReference type="AlphaFoldDB" id="A0A418VJ67"/>
<dbReference type="PANTHER" id="PTHR33375">
    <property type="entry name" value="CHROMOSOME-PARTITIONING PROTEIN PARB-RELATED"/>
    <property type="match status" value="1"/>
</dbReference>
<dbReference type="SUPFAM" id="SSF110849">
    <property type="entry name" value="ParB/Sulfiredoxin"/>
    <property type="match status" value="1"/>
</dbReference>
<dbReference type="InterPro" id="IPR050336">
    <property type="entry name" value="Chromosome_partition/occlusion"/>
</dbReference>
<reference evidence="2 3" key="1">
    <citation type="submission" date="2018-09" db="EMBL/GenBank/DDBJ databases">
        <authorList>
            <person name="Zhu H."/>
        </authorList>
    </citation>
    <scope>NUCLEOTIDE SEQUENCE [LARGE SCALE GENOMIC DNA]</scope>
    <source>
        <strain evidence="2 3">K2S05-167</strain>
    </source>
</reference>
<dbReference type="InterPro" id="IPR036086">
    <property type="entry name" value="ParB/Sulfiredoxin_sf"/>
</dbReference>